<evidence type="ECO:0000313" key="2">
    <source>
        <dbReference type="EMBL" id="MFD1513566.1"/>
    </source>
</evidence>
<dbReference type="PROSITE" id="PS51257">
    <property type="entry name" value="PROKAR_LIPOPROTEIN"/>
    <property type="match status" value="1"/>
</dbReference>
<organism evidence="2 3">
    <name type="scientific">Halomarina rubra</name>
    <dbReference type="NCBI Taxonomy" id="2071873"/>
    <lineage>
        <taxon>Archaea</taxon>
        <taxon>Methanobacteriati</taxon>
        <taxon>Methanobacteriota</taxon>
        <taxon>Stenosarchaea group</taxon>
        <taxon>Halobacteria</taxon>
        <taxon>Halobacteriales</taxon>
        <taxon>Natronomonadaceae</taxon>
        <taxon>Halomarina</taxon>
    </lineage>
</organism>
<comment type="caution">
    <text evidence="2">The sequence shown here is derived from an EMBL/GenBank/DDBJ whole genome shotgun (WGS) entry which is preliminary data.</text>
</comment>
<sequence length="144" mass="15320">MNRRALLSTVGTGLTLGLSGCASTADPQSTSTNSAQTTSAPSPTETPQLATPGPPEFDIRARDDLTLTVLVTEHDNSEPVYEQTHSLKADDELTLDDALGRQSYDITFSMDGETVWQRGLGICEWIEVSVGSDGSVEIVNSSIC</sequence>
<protein>
    <submittedName>
        <fullName evidence="2">Uncharacterized protein</fullName>
    </submittedName>
</protein>
<keyword evidence="3" id="KW-1185">Reference proteome</keyword>
<feature type="region of interest" description="Disordered" evidence="1">
    <location>
        <begin position="21"/>
        <end position="58"/>
    </location>
</feature>
<dbReference type="RefSeq" id="WP_250873541.1">
    <property type="nucleotide sequence ID" value="NZ_JALXFV010000004.1"/>
</dbReference>
<proteinExistence type="predicted"/>
<dbReference type="AlphaFoldDB" id="A0ABD6AV00"/>
<dbReference type="Proteomes" id="UP001597187">
    <property type="component" value="Unassembled WGS sequence"/>
</dbReference>
<name>A0ABD6AV00_9EURY</name>
<gene>
    <name evidence="2" type="ORF">ACFSBT_09775</name>
</gene>
<evidence type="ECO:0000256" key="1">
    <source>
        <dbReference type="SAM" id="MobiDB-lite"/>
    </source>
</evidence>
<accession>A0ABD6AV00</accession>
<reference evidence="2 3" key="1">
    <citation type="journal article" date="2019" name="Int. J. Syst. Evol. Microbiol.">
        <title>The Global Catalogue of Microorganisms (GCM) 10K type strain sequencing project: providing services to taxonomists for standard genome sequencing and annotation.</title>
        <authorList>
            <consortium name="The Broad Institute Genomics Platform"/>
            <consortium name="The Broad Institute Genome Sequencing Center for Infectious Disease"/>
            <person name="Wu L."/>
            <person name="Ma J."/>
        </authorList>
    </citation>
    <scope>NUCLEOTIDE SEQUENCE [LARGE SCALE GENOMIC DNA]</scope>
    <source>
        <strain evidence="2 3">CGMCC 1.12563</strain>
    </source>
</reference>
<dbReference type="EMBL" id="JBHUDC010000004">
    <property type="protein sequence ID" value="MFD1513566.1"/>
    <property type="molecule type" value="Genomic_DNA"/>
</dbReference>
<evidence type="ECO:0000313" key="3">
    <source>
        <dbReference type="Proteomes" id="UP001597187"/>
    </source>
</evidence>
<feature type="compositionally biased region" description="Low complexity" evidence="1">
    <location>
        <begin position="21"/>
        <end position="48"/>
    </location>
</feature>